<feature type="compositionally biased region" description="Low complexity" evidence="1">
    <location>
        <begin position="1"/>
        <end position="14"/>
    </location>
</feature>
<dbReference type="AlphaFoldDB" id="A0AA39XZN8"/>
<feature type="compositionally biased region" description="Acidic residues" evidence="1">
    <location>
        <begin position="416"/>
        <end position="456"/>
    </location>
</feature>
<proteinExistence type="predicted"/>
<evidence type="ECO:0000313" key="3">
    <source>
        <dbReference type="EMBL" id="KAK0643258.1"/>
    </source>
</evidence>
<comment type="caution">
    <text evidence="3">The sequence shown here is derived from an EMBL/GenBank/DDBJ whole genome shotgun (WGS) entry which is preliminary data.</text>
</comment>
<keyword evidence="2" id="KW-1133">Transmembrane helix</keyword>
<keyword evidence="2" id="KW-0472">Membrane</keyword>
<feature type="compositionally biased region" description="Polar residues" evidence="1">
    <location>
        <begin position="323"/>
        <end position="334"/>
    </location>
</feature>
<feature type="region of interest" description="Disordered" evidence="1">
    <location>
        <begin position="1"/>
        <end position="119"/>
    </location>
</feature>
<sequence length="508" mass="53839">MASRASSEASSAARQTKRGRGRPRKNKHLMPVGGNSTLVSVTSKPVGEDKVSTDTANTPLGGDGAPPGTKATPLPHQATLQKPQGSARVQQPLETFGFVPSPARPTAQNTFSSSEDPTHQEVTIMSTFAPVGSGRTSAADLSAYMPPSSVLSEAEIAEQLRQKGLLELFEQRKQPGEDLRSVVKRMNAKSGIPLKLFHKSTIPITAPSLLADPIARAPTVEARFVPISPIRAAAPAPRKRERSPSSEAGPEPKRARMIVPIIKAVATTSATTAPAASGSPPVAAESLLFSSTEAISIPPAGPDAAESILFSYTEANSIPPAATPSTPKGTSLNNWGGLRQEGPIARFHPVAGLPNRTPTPESRVERESAGEDSAGEEEDSCVSSSGGKGKNFEVLLRNTPRRVLMTSNDQERDSGEEGDDEQGGEGADEEDDGEDEEEDYVEDENREGEDEAEDSDEKPVLMERSISLVCTVGLDATCFLLLLIFSISLRRSSLEFGRYPSTPSAIGR</sequence>
<accession>A0AA39XZN8</accession>
<gene>
    <name evidence="3" type="ORF">B0T16DRAFT_415586</name>
</gene>
<evidence type="ECO:0000313" key="4">
    <source>
        <dbReference type="Proteomes" id="UP001174936"/>
    </source>
</evidence>
<evidence type="ECO:0000256" key="1">
    <source>
        <dbReference type="SAM" id="MobiDB-lite"/>
    </source>
</evidence>
<name>A0AA39XZN8_9PEZI</name>
<feature type="compositionally biased region" description="Basic residues" evidence="1">
    <location>
        <begin position="15"/>
        <end position="28"/>
    </location>
</feature>
<evidence type="ECO:0000256" key="2">
    <source>
        <dbReference type="SAM" id="Phobius"/>
    </source>
</evidence>
<feature type="compositionally biased region" description="Polar residues" evidence="1">
    <location>
        <begin position="78"/>
        <end position="93"/>
    </location>
</feature>
<feature type="transmembrane region" description="Helical" evidence="2">
    <location>
        <begin position="466"/>
        <end position="489"/>
    </location>
</feature>
<feature type="region of interest" description="Disordered" evidence="1">
    <location>
        <begin position="233"/>
        <end position="254"/>
    </location>
</feature>
<feature type="region of interest" description="Disordered" evidence="1">
    <location>
        <begin position="317"/>
        <end position="459"/>
    </location>
</feature>
<organism evidence="3 4">
    <name type="scientific">Cercophora newfieldiana</name>
    <dbReference type="NCBI Taxonomy" id="92897"/>
    <lineage>
        <taxon>Eukaryota</taxon>
        <taxon>Fungi</taxon>
        <taxon>Dikarya</taxon>
        <taxon>Ascomycota</taxon>
        <taxon>Pezizomycotina</taxon>
        <taxon>Sordariomycetes</taxon>
        <taxon>Sordariomycetidae</taxon>
        <taxon>Sordariales</taxon>
        <taxon>Lasiosphaeriaceae</taxon>
        <taxon>Cercophora</taxon>
    </lineage>
</organism>
<feature type="compositionally biased region" description="Polar residues" evidence="1">
    <location>
        <begin position="106"/>
        <end position="119"/>
    </location>
</feature>
<reference evidence="3" key="1">
    <citation type="submission" date="2023-06" db="EMBL/GenBank/DDBJ databases">
        <title>Genome-scale phylogeny and comparative genomics of the fungal order Sordariales.</title>
        <authorList>
            <consortium name="Lawrence Berkeley National Laboratory"/>
            <person name="Hensen N."/>
            <person name="Bonometti L."/>
            <person name="Westerberg I."/>
            <person name="Brannstrom I.O."/>
            <person name="Guillou S."/>
            <person name="Cros-Aarteil S."/>
            <person name="Calhoun S."/>
            <person name="Haridas S."/>
            <person name="Kuo A."/>
            <person name="Mondo S."/>
            <person name="Pangilinan J."/>
            <person name="Riley R."/>
            <person name="Labutti K."/>
            <person name="Andreopoulos B."/>
            <person name="Lipzen A."/>
            <person name="Chen C."/>
            <person name="Yanf M."/>
            <person name="Daum C."/>
            <person name="Ng V."/>
            <person name="Clum A."/>
            <person name="Steindorff A."/>
            <person name="Ohm R."/>
            <person name="Martin F."/>
            <person name="Silar P."/>
            <person name="Natvig D."/>
            <person name="Lalanne C."/>
            <person name="Gautier V."/>
            <person name="Ament-Velasquez S.L."/>
            <person name="Kruys A."/>
            <person name="Hutchinson M.I."/>
            <person name="Powell A.J."/>
            <person name="Barry K."/>
            <person name="Miller A.N."/>
            <person name="Grigoriev I.V."/>
            <person name="Debuchy R."/>
            <person name="Gladieux P."/>
            <person name="Thoren M.H."/>
            <person name="Johannesson H."/>
        </authorList>
    </citation>
    <scope>NUCLEOTIDE SEQUENCE</scope>
    <source>
        <strain evidence="3">SMH2532-1</strain>
    </source>
</reference>
<dbReference type="Proteomes" id="UP001174936">
    <property type="component" value="Unassembled WGS sequence"/>
</dbReference>
<feature type="compositionally biased region" description="Polar residues" evidence="1">
    <location>
        <begin position="34"/>
        <end position="43"/>
    </location>
</feature>
<protein>
    <submittedName>
        <fullName evidence="3">Uncharacterized protein</fullName>
    </submittedName>
</protein>
<keyword evidence="4" id="KW-1185">Reference proteome</keyword>
<keyword evidence="2" id="KW-0812">Transmembrane</keyword>
<dbReference type="EMBL" id="JAULSV010000005">
    <property type="protein sequence ID" value="KAK0643258.1"/>
    <property type="molecule type" value="Genomic_DNA"/>
</dbReference>